<feature type="compositionally biased region" description="Polar residues" evidence="1">
    <location>
        <begin position="941"/>
        <end position="954"/>
    </location>
</feature>
<dbReference type="PANTHER" id="PTHR36419">
    <property type="entry name" value="ARRESTIN FAMILY PROTEIN 1"/>
    <property type="match status" value="1"/>
</dbReference>
<name>A0A0F7SSP6_PHARH</name>
<feature type="compositionally biased region" description="Low complexity" evidence="1">
    <location>
        <begin position="596"/>
        <end position="628"/>
    </location>
</feature>
<protein>
    <recommendedName>
        <fullName evidence="3">Arrestin C-terminal-like domain-containing protein</fullName>
    </recommendedName>
</protein>
<feature type="region of interest" description="Disordered" evidence="1">
    <location>
        <begin position="674"/>
        <end position="724"/>
    </location>
</feature>
<sequence length="1031" mass="109484">MSKPISIDIRSPANRGFVQGYPGIPVSSRTEPRRPPCTVSGTVEVQGGKGLKAVSLKISLVKRETLPSDVGVTSFCEDVSPAITLWSCPPSEDHGILDSVKVFPFSIGLPPFLPPTVDLVPQPRTRAPNGRPMSFDVSQGNGRPPGIGYYLEVTLLERSKKKGLLRKETQGTEKVVQPIEIWPHDLHSDWPIYNVPKTVSAQGSQVYMALTLPQTSFSPSSTLSLPFVLHPLHTQTQPIALKHITLTLLETVTFRTPLTGSFPSSGSSKPEAMSGMLSGKKSLSRPTSSPQVTVVAQSRMEIPDDFLFPEDKNGKVWNLMLKLPPSASADADASLPGGGGSSSRGQIGSNGIRWTVRNGRHVEVKFYIGIEVWGIKGYQTQLLGSIKDVEVVMDWEEAGEAKQRIAEIGYVESLCGRNRNLPTTASASTSTLIPPSRSFEPPVLVSPTPPSADGFFPPGLASQPISLSPRSSPVKTPSQIPYSTGSPQPTPVLSRQSLSQSGKNQMSAIVNSVGSPWEAAAVKRNSTEQGTITGLTAVSRDGLLESNNSSSSSSTNQRVSLMNGSSRAVSGPLAADRMRDQSQGTRRSASMSIGRPPDFSSSSSLPVNSPLSSPSISATTKTVTTLGTDLDRTGSPGPRPPMFNEEDGIQPTYQTAEQEKALLFQRAQLAASSSSANPASSSTLVSAIPPFSPQLPPPSPGPSSSQPQPRVRGQSGLISGRQNSPQIFESAEQEKRRLFLEAQRRVTKTHASAAVAHPSATAPNGHSSRETGSISNVSGSEPGPSRQKWETAEQEKARLFQEARNRVAATQAGGENDLVIASSSSPSSFPLQVPLSPISTPGGRVQVVPHRFSSILPIVSHVPLNESHRLSSYVGSTSQPGSIPDNMSSIKAGMESVGREPAGLTDASEEGRGRDELMSYESLFGKQNENEAEGSGEGGSKSRNTGDRMSTSKVTSEKDRLKLFHAAQEAVAIRHPAGHISTPVHTPAPLATTNKATPVAQKTIPPVLPVRPPAEYAAKYIDPALMGTVGK</sequence>
<dbReference type="GO" id="GO:0000917">
    <property type="term" value="P:division septum assembly"/>
    <property type="evidence" value="ECO:0007669"/>
    <property type="project" value="TreeGrafter"/>
</dbReference>
<dbReference type="GO" id="GO:0000935">
    <property type="term" value="C:division septum"/>
    <property type="evidence" value="ECO:0007669"/>
    <property type="project" value="TreeGrafter"/>
</dbReference>
<feature type="compositionally biased region" description="Polar residues" evidence="1">
    <location>
        <begin position="764"/>
        <end position="779"/>
    </location>
</feature>
<accession>A0A0F7SSP6</accession>
<feature type="compositionally biased region" description="Polar residues" evidence="1">
    <location>
        <begin position="581"/>
        <end position="591"/>
    </location>
</feature>
<dbReference type="EMBL" id="LN483166">
    <property type="protein sequence ID" value="CED84496.1"/>
    <property type="molecule type" value="Genomic_DNA"/>
</dbReference>
<dbReference type="AlphaFoldDB" id="A0A0F7SSP6"/>
<feature type="compositionally biased region" description="Polar residues" evidence="1">
    <location>
        <begin position="259"/>
        <end position="268"/>
    </location>
</feature>
<feature type="compositionally biased region" description="Low complexity" evidence="1">
    <location>
        <begin position="425"/>
        <end position="436"/>
    </location>
</feature>
<evidence type="ECO:0000256" key="1">
    <source>
        <dbReference type="SAM" id="MobiDB-lite"/>
    </source>
</evidence>
<evidence type="ECO:0008006" key="3">
    <source>
        <dbReference type="Google" id="ProtNLM"/>
    </source>
</evidence>
<feature type="region of interest" description="Disordered" evidence="1">
    <location>
        <begin position="425"/>
        <end position="506"/>
    </location>
</feature>
<dbReference type="InterPro" id="IPR053060">
    <property type="entry name" value="Cytokinesis_Signaling_Reg"/>
</dbReference>
<feature type="compositionally biased region" description="Polar residues" evidence="1">
    <location>
        <begin position="555"/>
        <end position="568"/>
    </location>
</feature>
<feature type="compositionally biased region" description="Pro residues" evidence="1">
    <location>
        <begin position="690"/>
        <end position="701"/>
    </location>
</feature>
<evidence type="ECO:0000313" key="2">
    <source>
        <dbReference type="EMBL" id="CED84496.1"/>
    </source>
</evidence>
<proteinExistence type="predicted"/>
<dbReference type="PANTHER" id="PTHR36419:SF1">
    <property type="entry name" value="RHO1 GEF LOCALIZING PROTEIN 1"/>
    <property type="match status" value="1"/>
</dbReference>
<organism evidence="2">
    <name type="scientific">Phaffia rhodozyma</name>
    <name type="common">Yeast</name>
    <name type="synonym">Xanthophyllomyces dendrorhous</name>
    <dbReference type="NCBI Taxonomy" id="264483"/>
    <lineage>
        <taxon>Eukaryota</taxon>
        <taxon>Fungi</taxon>
        <taxon>Dikarya</taxon>
        <taxon>Basidiomycota</taxon>
        <taxon>Agaricomycotina</taxon>
        <taxon>Tremellomycetes</taxon>
        <taxon>Cystofilobasidiales</taxon>
        <taxon>Mrakiaceae</taxon>
        <taxon>Phaffia</taxon>
    </lineage>
</organism>
<feature type="region of interest" description="Disordered" evidence="1">
    <location>
        <begin position="925"/>
        <end position="958"/>
    </location>
</feature>
<feature type="region of interest" description="Disordered" evidence="1">
    <location>
        <begin position="259"/>
        <end position="290"/>
    </location>
</feature>
<reference evidence="2" key="1">
    <citation type="submission" date="2014-08" db="EMBL/GenBank/DDBJ databases">
        <authorList>
            <person name="Sharma Rahul"/>
            <person name="Thines Marco"/>
        </authorList>
    </citation>
    <scope>NUCLEOTIDE SEQUENCE</scope>
</reference>
<feature type="region of interest" description="Disordered" evidence="1">
    <location>
        <begin position="749"/>
        <end position="795"/>
    </location>
</feature>
<feature type="compositionally biased region" description="Polar residues" evidence="1">
    <location>
        <begin position="463"/>
        <end position="506"/>
    </location>
</feature>
<feature type="compositionally biased region" description="Low complexity" evidence="1">
    <location>
        <begin position="749"/>
        <end position="763"/>
    </location>
</feature>
<feature type="region of interest" description="Disordered" evidence="1">
    <location>
        <begin position="543"/>
        <end position="647"/>
    </location>
</feature>